<dbReference type="OrthoDB" id="1930494at2759"/>
<sequence length="295" mass="33795">MVARSSSNRQTHIGCKWTFKNKLHPNGQIARHKARLVAQGCSQEFGVNYTETFSPVAKMVTIRILLTIALHNQWPVIQLDVANAFLHGDLSDEIYMKQPAGFVDPQHPQHVCKLHKSIYELKQSPRQWFQKFTTFLQSHGFQFSKADPSLLLYNQNNIHIFILIYVDDILIAGNDNTKITLILKQLHSVFRLKQLGDVSLFLGIQVHKTKQGYFLHQAHYARDLLTHAGFLDCKPATTPMGIKRKDPVDDQLFPDPSHFRKLAGSLQYLSITRPDIAFTANSICQHMHKPRVTDY</sequence>
<accession>A0A8T3BVU8</accession>
<comment type="caution">
    <text evidence="2">The sequence shown here is derived from an EMBL/GenBank/DDBJ whole genome shotgun (WGS) entry which is preliminary data.</text>
</comment>
<organism evidence="2 3">
    <name type="scientific">Dendrobium nobile</name>
    <name type="common">Orchid</name>
    <dbReference type="NCBI Taxonomy" id="94219"/>
    <lineage>
        <taxon>Eukaryota</taxon>
        <taxon>Viridiplantae</taxon>
        <taxon>Streptophyta</taxon>
        <taxon>Embryophyta</taxon>
        <taxon>Tracheophyta</taxon>
        <taxon>Spermatophyta</taxon>
        <taxon>Magnoliopsida</taxon>
        <taxon>Liliopsida</taxon>
        <taxon>Asparagales</taxon>
        <taxon>Orchidaceae</taxon>
        <taxon>Epidendroideae</taxon>
        <taxon>Malaxideae</taxon>
        <taxon>Dendrobiinae</taxon>
        <taxon>Dendrobium</taxon>
    </lineage>
</organism>
<dbReference type="AlphaFoldDB" id="A0A8T3BVU8"/>
<evidence type="ECO:0000313" key="3">
    <source>
        <dbReference type="Proteomes" id="UP000829196"/>
    </source>
</evidence>
<evidence type="ECO:0000259" key="1">
    <source>
        <dbReference type="Pfam" id="PF07727"/>
    </source>
</evidence>
<gene>
    <name evidence="2" type="ORF">KFK09_005500</name>
</gene>
<protein>
    <recommendedName>
        <fullName evidence="1">Reverse transcriptase Ty1/copia-type domain-containing protein</fullName>
    </recommendedName>
</protein>
<dbReference type="EMBL" id="JAGYWB010000005">
    <property type="protein sequence ID" value="KAI0523110.1"/>
    <property type="molecule type" value="Genomic_DNA"/>
</dbReference>
<evidence type="ECO:0000313" key="2">
    <source>
        <dbReference type="EMBL" id="KAI0523110.1"/>
    </source>
</evidence>
<dbReference type="Pfam" id="PF07727">
    <property type="entry name" value="RVT_2"/>
    <property type="match status" value="1"/>
</dbReference>
<dbReference type="PANTHER" id="PTHR11439">
    <property type="entry name" value="GAG-POL-RELATED RETROTRANSPOSON"/>
    <property type="match status" value="1"/>
</dbReference>
<reference evidence="2" key="1">
    <citation type="journal article" date="2022" name="Front. Genet.">
        <title>Chromosome-Scale Assembly of the Dendrobium nobile Genome Provides Insights Into the Molecular Mechanism of the Biosynthesis of the Medicinal Active Ingredient of Dendrobium.</title>
        <authorList>
            <person name="Xu Q."/>
            <person name="Niu S.-C."/>
            <person name="Li K.-L."/>
            <person name="Zheng P.-J."/>
            <person name="Zhang X.-J."/>
            <person name="Jia Y."/>
            <person name="Liu Y."/>
            <person name="Niu Y.-X."/>
            <person name="Yu L.-H."/>
            <person name="Chen D.-F."/>
            <person name="Zhang G.-Q."/>
        </authorList>
    </citation>
    <scope>NUCLEOTIDE SEQUENCE</scope>
    <source>
        <tissue evidence="2">Leaf</tissue>
    </source>
</reference>
<dbReference type="SUPFAM" id="SSF56672">
    <property type="entry name" value="DNA/RNA polymerases"/>
    <property type="match status" value="1"/>
</dbReference>
<dbReference type="InterPro" id="IPR013103">
    <property type="entry name" value="RVT_2"/>
</dbReference>
<dbReference type="InterPro" id="IPR043502">
    <property type="entry name" value="DNA/RNA_pol_sf"/>
</dbReference>
<dbReference type="PANTHER" id="PTHR11439:SF463">
    <property type="entry name" value="REVERSE TRANSCRIPTASE TY1_COPIA-TYPE DOMAIN-CONTAINING PROTEIN"/>
    <property type="match status" value="1"/>
</dbReference>
<keyword evidence="3" id="KW-1185">Reference proteome</keyword>
<feature type="domain" description="Reverse transcriptase Ty1/copia-type" evidence="1">
    <location>
        <begin position="10"/>
        <end position="240"/>
    </location>
</feature>
<name>A0A8T3BVU8_DENNO</name>
<dbReference type="Proteomes" id="UP000829196">
    <property type="component" value="Unassembled WGS sequence"/>
</dbReference>
<proteinExistence type="predicted"/>